<accession>A0A6J7C2Y8</accession>
<gene>
    <name evidence="2" type="ORF">UFOPK3268_01626</name>
    <name evidence="3" type="ORF">UFOPK4150_02145</name>
</gene>
<dbReference type="EMBL" id="CAFBIZ010000261">
    <property type="protein sequence ID" value="CAB4852372.1"/>
    <property type="molecule type" value="Genomic_DNA"/>
</dbReference>
<protein>
    <submittedName>
        <fullName evidence="2">Unannotated protein</fullName>
    </submittedName>
</protein>
<name>A0A6J7C2Y8_9ZZZZ</name>
<dbReference type="SUPFAM" id="SSF54427">
    <property type="entry name" value="NTF2-like"/>
    <property type="match status" value="1"/>
</dbReference>
<dbReference type="InterPro" id="IPR037401">
    <property type="entry name" value="SnoaL-like"/>
</dbReference>
<dbReference type="CDD" id="cd00531">
    <property type="entry name" value="NTF2_like"/>
    <property type="match status" value="1"/>
</dbReference>
<dbReference type="Gene3D" id="3.10.450.50">
    <property type="match status" value="1"/>
</dbReference>
<dbReference type="EMBL" id="CAFBPU010000063">
    <property type="protein sequence ID" value="CAB5039250.1"/>
    <property type="molecule type" value="Genomic_DNA"/>
</dbReference>
<reference evidence="2" key="1">
    <citation type="submission" date="2020-05" db="EMBL/GenBank/DDBJ databases">
        <authorList>
            <person name="Chiriac C."/>
            <person name="Salcher M."/>
            <person name="Ghai R."/>
            <person name="Kavagutti S V."/>
        </authorList>
    </citation>
    <scope>NUCLEOTIDE SEQUENCE</scope>
</reference>
<organism evidence="2">
    <name type="scientific">freshwater metagenome</name>
    <dbReference type="NCBI Taxonomy" id="449393"/>
    <lineage>
        <taxon>unclassified sequences</taxon>
        <taxon>metagenomes</taxon>
        <taxon>ecological metagenomes</taxon>
    </lineage>
</organism>
<proteinExistence type="predicted"/>
<feature type="domain" description="SnoaL-like" evidence="1">
    <location>
        <begin position="38"/>
        <end position="158"/>
    </location>
</feature>
<dbReference type="Pfam" id="PF13577">
    <property type="entry name" value="SnoaL_4"/>
    <property type="match status" value="1"/>
</dbReference>
<evidence type="ECO:0000313" key="3">
    <source>
        <dbReference type="EMBL" id="CAB5039250.1"/>
    </source>
</evidence>
<dbReference type="AlphaFoldDB" id="A0A6J7C2Y8"/>
<evidence type="ECO:0000259" key="1">
    <source>
        <dbReference type="Pfam" id="PF13577"/>
    </source>
</evidence>
<sequence>MSATPRRFRPRPAWAHRDEAINLEPHPPLDLSLQAVLADRLYRYCWGFDERRPDVLEETFTHDAVWVGNVMGETRVGPLEGRDAVLAYLSNFWQHQRDQRRHVVTNVIVESAGPTTARMRAYLLLVGSTRAKTALEAAGFYTLDYRLEADGRWRISRLDAGFDVPFWSMEVEEMEPWVRDLFGITHHNPDASNVPRP</sequence>
<dbReference type="InterPro" id="IPR032710">
    <property type="entry name" value="NTF2-like_dom_sf"/>
</dbReference>
<evidence type="ECO:0000313" key="2">
    <source>
        <dbReference type="EMBL" id="CAB4852372.1"/>
    </source>
</evidence>